<sequence>MEQNVNGNVDAPFWENLPYSNIHLSQTPDVLHQLYQGVVKYLVLWCQKMMSAEELDRRIRRLPPGLGLKHFKNGISALSQVSGSERKNMGKILLACVHSELPKEAVVAVRVILDFIYLAQYTSHNAHTLKYMDDCLDAWRKNKGVFISVEVRTDFNIPKVHSLRHYVQSIRLFGTTNNYNTEMFERLHIEYAKKGWRASNHRDEYPQMTRWITRQETVHAFERFLGWVTGEIATKGKEPTATGLSVPQSLAQKGFQSIKLPKNPTAPAKGLYVAAQQHRIPFFPNHLAEYLTRIEQKKARSPQLYKTAKDLPFERIDVYHSFRLALEGLNDDNDEQDWVKASPLDGGRFDTVVVLDDDEADMVSLNGEFVLLLLSI</sequence>
<reference evidence="1 2" key="1">
    <citation type="journal article" date="2015" name="Fungal Genet. Biol.">
        <title>Evolution of novel wood decay mechanisms in Agaricales revealed by the genome sequences of Fistulina hepatica and Cylindrobasidium torrendii.</title>
        <authorList>
            <person name="Floudas D."/>
            <person name="Held B.W."/>
            <person name="Riley R."/>
            <person name="Nagy L.G."/>
            <person name="Koehler G."/>
            <person name="Ransdell A.S."/>
            <person name="Younus H."/>
            <person name="Chow J."/>
            <person name="Chiniquy J."/>
            <person name="Lipzen A."/>
            <person name="Tritt A."/>
            <person name="Sun H."/>
            <person name="Haridas S."/>
            <person name="LaButti K."/>
            <person name="Ohm R.A."/>
            <person name="Kues U."/>
            <person name="Blanchette R.A."/>
            <person name="Grigoriev I.V."/>
            <person name="Minto R.E."/>
            <person name="Hibbett D.S."/>
        </authorList>
    </citation>
    <scope>NUCLEOTIDE SEQUENCE [LARGE SCALE GENOMIC DNA]</scope>
    <source>
        <strain evidence="1 2">FP15055 ss-10</strain>
    </source>
</reference>
<dbReference type="EMBL" id="KN881201">
    <property type="protein sequence ID" value="KIY60854.1"/>
    <property type="molecule type" value="Genomic_DNA"/>
</dbReference>
<dbReference type="STRING" id="1314674.A0A0D7ASP5"/>
<dbReference type="Proteomes" id="UP000054007">
    <property type="component" value="Unassembled WGS sequence"/>
</dbReference>
<dbReference type="Pfam" id="PF18759">
    <property type="entry name" value="Plavaka"/>
    <property type="match status" value="1"/>
</dbReference>
<gene>
    <name evidence="1" type="ORF">CYLTODRAFT_405817</name>
</gene>
<dbReference type="AlphaFoldDB" id="A0A0D7ASP5"/>
<name>A0A0D7ASP5_9AGAR</name>
<dbReference type="InterPro" id="IPR041078">
    <property type="entry name" value="Plavaka"/>
</dbReference>
<evidence type="ECO:0000313" key="1">
    <source>
        <dbReference type="EMBL" id="KIY60854.1"/>
    </source>
</evidence>
<evidence type="ECO:0000313" key="2">
    <source>
        <dbReference type="Proteomes" id="UP000054007"/>
    </source>
</evidence>
<organism evidence="1 2">
    <name type="scientific">Cylindrobasidium torrendii FP15055 ss-10</name>
    <dbReference type="NCBI Taxonomy" id="1314674"/>
    <lineage>
        <taxon>Eukaryota</taxon>
        <taxon>Fungi</taxon>
        <taxon>Dikarya</taxon>
        <taxon>Basidiomycota</taxon>
        <taxon>Agaricomycotina</taxon>
        <taxon>Agaricomycetes</taxon>
        <taxon>Agaricomycetidae</taxon>
        <taxon>Agaricales</taxon>
        <taxon>Marasmiineae</taxon>
        <taxon>Physalacriaceae</taxon>
        <taxon>Cylindrobasidium</taxon>
    </lineage>
</organism>
<protein>
    <submittedName>
        <fullName evidence="1">Uncharacterized protein</fullName>
    </submittedName>
</protein>
<dbReference type="OrthoDB" id="3232941at2759"/>
<keyword evidence="2" id="KW-1185">Reference proteome</keyword>
<accession>A0A0D7ASP5</accession>
<proteinExistence type="predicted"/>